<reference evidence="9" key="1">
    <citation type="submission" date="2022-11" db="UniProtKB">
        <authorList>
            <consortium name="WormBaseParasite"/>
        </authorList>
    </citation>
    <scope>IDENTIFICATION</scope>
</reference>
<evidence type="ECO:0000256" key="5">
    <source>
        <dbReference type="ARBA" id="ARBA00022695"/>
    </source>
</evidence>
<keyword evidence="8" id="KW-1185">Reference proteome</keyword>
<evidence type="ECO:0000256" key="4">
    <source>
        <dbReference type="ARBA" id="ARBA00022679"/>
    </source>
</evidence>
<evidence type="ECO:0000313" key="8">
    <source>
        <dbReference type="Proteomes" id="UP000887577"/>
    </source>
</evidence>
<dbReference type="InterPro" id="IPR007081">
    <property type="entry name" value="RNA_pol_Rpb1_5"/>
</dbReference>
<comment type="similarity">
    <text evidence="1">Belongs to the RNA polymerase beta' chain family.</text>
</comment>
<dbReference type="GO" id="GO:0003899">
    <property type="term" value="F:DNA-directed RNA polymerase activity"/>
    <property type="evidence" value="ECO:0007669"/>
    <property type="project" value="UniProtKB-EC"/>
</dbReference>
<evidence type="ECO:0000256" key="3">
    <source>
        <dbReference type="ARBA" id="ARBA00022478"/>
    </source>
</evidence>
<dbReference type="SUPFAM" id="SSF64484">
    <property type="entry name" value="beta and beta-prime subunits of DNA dependent RNA-polymerase"/>
    <property type="match status" value="1"/>
</dbReference>
<evidence type="ECO:0000313" key="9">
    <source>
        <dbReference type="WBParaSite" id="PSU_v2.g17579.t1"/>
    </source>
</evidence>
<proteinExistence type="inferred from homology"/>
<keyword evidence="4" id="KW-0808">Transferase</keyword>
<protein>
    <recommendedName>
        <fullName evidence="2">DNA-directed RNA polymerase</fullName>
        <ecNumber evidence="2">2.7.7.6</ecNumber>
    </recommendedName>
</protein>
<dbReference type="WBParaSite" id="PSU_v2.g17579.t1">
    <property type="protein sequence ID" value="PSU_v2.g17579.t1"/>
    <property type="gene ID" value="PSU_v2.g17579"/>
</dbReference>
<accession>A0A914YE60</accession>
<dbReference type="PANTHER" id="PTHR19376">
    <property type="entry name" value="DNA-DIRECTED RNA POLYMERASE"/>
    <property type="match status" value="1"/>
</dbReference>
<dbReference type="PANTHER" id="PTHR19376:SF11">
    <property type="entry name" value="DNA-DIRECTED RNA POLYMERASE I SUBUNIT RPA1"/>
    <property type="match status" value="1"/>
</dbReference>
<feature type="domain" description="RNA polymerase Rpb1" evidence="7">
    <location>
        <begin position="6"/>
        <end position="86"/>
    </location>
</feature>
<dbReference type="EC" id="2.7.7.6" evidence="2"/>
<keyword evidence="5" id="KW-0548">Nucleotidyltransferase</keyword>
<keyword evidence="6" id="KW-0804">Transcription</keyword>
<evidence type="ECO:0000259" key="7">
    <source>
        <dbReference type="Pfam" id="PF04998"/>
    </source>
</evidence>
<dbReference type="AlphaFoldDB" id="A0A914YE60"/>
<evidence type="ECO:0000256" key="2">
    <source>
        <dbReference type="ARBA" id="ARBA00012418"/>
    </source>
</evidence>
<dbReference type="InterPro" id="IPR045867">
    <property type="entry name" value="DNA-dir_RpoC_beta_prime"/>
</dbReference>
<dbReference type="Proteomes" id="UP000887577">
    <property type="component" value="Unplaced"/>
</dbReference>
<dbReference type="GO" id="GO:0006351">
    <property type="term" value="P:DNA-templated transcription"/>
    <property type="evidence" value="ECO:0007669"/>
    <property type="project" value="InterPro"/>
</dbReference>
<dbReference type="Pfam" id="PF04998">
    <property type="entry name" value="RNA_pol_Rpb1_5"/>
    <property type="match status" value="1"/>
</dbReference>
<evidence type="ECO:0000256" key="6">
    <source>
        <dbReference type="ARBA" id="ARBA00023163"/>
    </source>
</evidence>
<name>A0A914YE60_9BILA</name>
<keyword evidence="3" id="KW-0240">DNA-directed RNA polymerase</keyword>
<sequence length="117" mass="13311">MSLRAFYKNADLLDINTIYSNDITLMLSTYGVEACHRSIVKEMNNVFGVYGIDVNPRHLTLVADYMTFTGSVAPFSRTAMASSTSSLQKMTFETTMNFMRETLVHGRFTEFYFFVGL</sequence>
<dbReference type="GO" id="GO:0003677">
    <property type="term" value="F:DNA binding"/>
    <property type="evidence" value="ECO:0007669"/>
    <property type="project" value="InterPro"/>
</dbReference>
<evidence type="ECO:0000256" key="1">
    <source>
        <dbReference type="ARBA" id="ARBA00006460"/>
    </source>
</evidence>
<dbReference type="GO" id="GO:0005736">
    <property type="term" value="C:RNA polymerase I complex"/>
    <property type="evidence" value="ECO:0007669"/>
    <property type="project" value="TreeGrafter"/>
</dbReference>
<organism evidence="8 9">
    <name type="scientific">Panagrolaimus superbus</name>
    <dbReference type="NCBI Taxonomy" id="310955"/>
    <lineage>
        <taxon>Eukaryota</taxon>
        <taxon>Metazoa</taxon>
        <taxon>Ecdysozoa</taxon>
        <taxon>Nematoda</taxon>
        <taxon>Chromadorea</taxon>
        <taxon>Rhabditida</taxon>
        <taxon>Tylenchina</taxon>
        <taxon>Panagrolaimomorpha</taxon>
        <taxon>Panagrolaimoidea</taxon>
        <taxon>Panagrolaimidae</taxon>
        <taxon>Panagrolaimus</taxon>
    </lineage>
</organism>